<evidence type="ECO:0000313" key="10">
    <source>
        <dbReference type="EMBL" id="GAA3963864.1"/>
    </source>
</evidence>
<dbReference type="InterPro" id="IPR036388">
    <property type="entry name" value="WH-like_DNA-bd_sf"/>
</dbReference>
<keyword evidence="5" id="KW-0804">Transcription</keyword>
<keyword evidence="11" id="KW-1185">Reference proteome</keyword>
<dbReference type="PROSITE" id="PS50110">
    <property type="entry name" value="RESPONSE_REGULATORY"/>
    <property type="match status" value="1"/>
</dbReference>
<evidence type="ECO:0000259" key="8">
    <source>
        <dbReference type="PROSITE" id="PS50110"/>
    </source>
</evidence>
<evidence type="ECO:0000259" key="9">
    <source>
        <dbReference type="PROSITE" id="PS51755"/>
    </source>
</evidence>
<dbReference type="CDD" id="cd00383">
    <property type="entry name" value="trans_reg_C"/>
    <property type="match status" value="1"/>
</dbReference>
<sequence>MPSIGPGSRSAPSVLLVEDHLALAQTVCLFLENAGFIVDYASEGATGLHLANTNRYDVIILDVMLPGLSGLDVCERLRRDVGVTVPILMLTARDALEDKLKGFEAGADDYLVKPFDLPELQARLLAMTRRQSGALEQKPLEVGDLRIDVRAQSVTRAGTGLKLTPTGYRILLALARQSPGYIAKENLEQEIWGDALPDSDTLRSHLYQLRQVVDKPFATAMIESRQGFGIRLLGQTG</sequence>
<keyword evidence="1 6" id="KW-0597">Phosphoprotein</keyword>
<evidence type="ECO:0000313" key="11">
    <source>
        <dbReference type="Proteomes" id="UP001501337"/>
    </source>
</evidence>
<feature type="modified residue" description="4-aspartylphosphate" evidence="6">
    <location>
        <position position="62"/>
    </location>
</feature>
<dbReference type="InterPro" id="IPR011006">
    <property type="entry name" value="CheY-like_superfamily"/>
</dbReference>
<dbReference type="Pfam" id="PF00072">
    <property type="entry name" value="Response_reg"/>
    <property type="match status" value="1"/>
</dbReference>
<dbReference type="EMBL" id="BAABBO010000009">
    <property type="protein sequence ID" value="GAA3963864.1"/>
    <property type="molecule type" value="Genomic_DNA"/>
</dbReference>
<organism evidence="10 11">
    <name type="scientific">Allohahella marinimesophila</name>
    <dbReference type="NCBI Taxonomy" id="1054972"/>
    <lineage>
        <taxon>Bacteria</taxon>
        <taxon>Pseudomonadati</taxon>
        <taxon>Pseudomonadota</taxon>
        <taxon>Gammaproteobacteria</taxon>
        <taxon>Oceanospirillales</taxon>
        <taxon>Hahellaceae</taxon>
        <taxon>Allohahella</taxon>
    </lineage>
</organism>
<evidence type="ECO:0000256" key="2">
    <source>
        <dbReference type="ARBA" id="ARBA00023012"/>
    </source>
</evidence>
<dbReference type="CDD" id="cd19935">
    <property type="entry name" value="REC_OmpR_CusR-like"/>
    <property type="match status" value="1"/>
</dbReference>
<gene>
    <name evidence="10" type="ORF">GCM10022278_22110</name>
</gene>
<evidence type="ECO:0000256" key="4">
    <source>
        <dbReference type="ARBA" id="ARBA00023125"/>
    </source>
</evidence>
<dbReference type="InterPro" id="IPR039420">
    <property type="entry name" value="WalR-like"/>
</dbReference>
<name>A0ABP7PDC8_9GAMM</name>
<evidence type="ECO:0000256" key="1">
    <source>
        <dbReference type="ARBA" id="ARBA00022553"/>
    </source>
</evidence>
<feature type="domain" description="OmpR/PhoB-type" evidence="9">
    <location>
        <begin position="137"/>
        <end position="234"/>
    </location>
</feature>
<accession>A0ABP7PDC8</accession>
<reference evidence="11" key="1">
    <citation type="journal article" date="2019" name="Int. J. Syst. Evol. Microbiol.">
        <title>The Global Catalogue of Microorganisms (GCM) 10K type strain sequencing project: providing services to taxonomists for standard genome sequencing and annotation.</title>
        <authorList>
            <consortium name="The Broad Institute Genomics Platform"/>
            <consortium name="The Broad Institute Genome Sequencing Center for Infectious Disease"/>
            <person name="Wu L."/>
            <person name="Ma J."/>
        </authorList>
    </citation>
    <scope>NUCLEOTIDE SEQUENCE [LARGE SCALE GENOMIC DNA]</scope>
    <source>
        <strain evidence="11">JCM 17555</strain>
    </source>
</reference>
<evidence type="ECO:0000256" key="3">
    <source>
        <dbReference type="ARBA" id="ARBA00023015"/>
    </source>
</evidence>
<comment type="caution">
    <text evidence="10">The sequence shown here is derived from an EMBL/GenBank/DDBJ whole genome shotgun (WGS) entry which is preliminary data.</text>
</comment>
<dbReference type="SMART" id="SM00448">
    <property type="entry name" value="REC"/>
    <property type="match status" value="1"/>
</dbReference>
<dbReference type="Gene3D" id="1.10.10.10">
    <property type="entry name" value="Winged helix-like DNA-binding domain superfamily/Winged helix DNA-binding domain"/>
    <property type="match status" value="1"/>
</dbReference>
<dbReference type="InterPro" id="IPR001867">
    <property type="entry name" value="OmpR/PhoB-type_DNA-bd"/>
</dbReference>
<dbReference type="Gene3D" id="3.40.50.2300">
    <property type="match status" value="1"/>
</dbReference>
<proteinExistence type="predicted"/>
<protein>
    <submittedName>
        <fullName evidence="10">Response regulator transcription factor</fullName>
    </submittedName>
</protein>
<evidence type="ECO:0000256" key="6">
    <source>
        <dbReference type="PROSITE-ProRule" id="PRU00169"/>
    </source>
</evidence>
<dbReference type="Proteomes" id="UP001501337">
    <property type="component" value="Unassembled WGS sequence"/>
</dbReference>
<evidence type="ECO:0000256" key="7">
    <source>
        <dbReference type="PROSITE-ProRule" id="PRU01091"/>
    </source>
</evidence>
<dbReference type="RefSeq" id="WP_344806255.1">
    <property type="nucleotide sequence ID" value="NZ_BAABBO010000009.1"/>
</dbReference>
<dbReference type="PANTHER" id="PTHR48111">
    <property type="entry name" value="REGULATOR OF RPOS"/>
    <property type="match status" value="1"/>
</dbReference>
<dbReference type="PANTHER" id="PTHR48111:SF22">
    <property type="entry name" value="REGULATOR OF RPOS"/>
    <property type="match status" value="1"/>
</dbReference>
<dbReference type="SUPFAM" id="SSF52172">
    <property type="entry name" value="CheY-like"/>
    <property type="match status" value="1"/>
</dbReference>
<feature type="DNA-binding region" description="OmpR/PhoB-type" evidence="7">
    <location>
        <begin position="137"/>
        <end position="234"/>
    </location>
</feature>
<dbReference type="Gene3D" id="6.10.250.690">
    <property type="match status" value="1"/>
</dbReference>
<keyword evidence="3" id="KW-0805">Transcription regulation</keyword>
<dbReference type="SUPFAM" id="SSF46894">
    <property type="entry name" value="C-terminal effector domain of the bipartite response regulators"/>
    <property type="match status" value="1"/>
</dbReference>
<dbReference type="Pfam" id="PF00486">
    <property type="entry name" value="Trans_reg_C"/>
    <property type="match status" value="1"/>
</dbReference>
<keyword evidence="2" id="KW-0902">Two-component regulatory system</keyword>
<dbReference type="PROSITE" id="PS51755">
    <property type="entry name" value="OMPR_PHOB"/>
    <property type="match status" value="1"/>
</dbReference>
<dbReference type="SMART" id="SM00862">
    <property type="entry name" value="Trans_reg_C"/>
    <property type="match status" value="1"/>
</dbReference>
<dbReference type="InterPro" id="IPR001789">
    <property type="entry name" value="Sig_transdc_resp-reg_receiver"/>
</dbReference>
<evidence type="ECO:0000256" key="5">
    <source>
        <dbReference type="ARBA" id="ARBA00023163"/>
    </source>
</evidence>
<keyword evidence="4 7" id="KW-0238">DNA-binding</keyword>
<dbReference type="InterPro" id="IPR016032">
    <property type="entry name" value="Sig_transdc_resp-reg_C-effctor"/>
</dbReference>
<feature type="domain" description="Response regulatory" evidence="8">
    <location>
        <begin position="13"/>
        <end position="128"/>
    </location>
</feature>